<sequence>MGSKCVYVGILVANRNQRKYVLKQYLPYATADMKIFCFTPHTIRWESNKIIGLHRSNRKWALSKFPFPQVVYNRCYLTNFKLIERLQAVIGPNKCFNPLNQLNKLEIHNHLSKWLVDYLPVTMPFEQANLVPLLEFHKMLYFKPYYGNKGNGVYRAELLSSGEIHIGHHYFSPTIILRDAGQLQSCMQKLVGSTPYLIQAGVHIRQVNHQNFDIRALVQKNEQGLWSVTNVISRIAHKGSYNTSICEKACLTSEILNQLFPPQQTNAIIQSIYNVSLRSAEILDDAGCYHLGEFSVDLALDQEGHIWIIELNGKPQKNLYDGIRQSSAVYKRPIEYAHYLGKS</sequence>
<dbReference type="GO" id="GO:0046872">
    <property type="term" value="F:metal ion binding"/>
    <property type="evidence" value="ECO:0007669"/>
    <property type="project" value="InterPro"/>
</dbReference>
<dbReference type="GO" id="GO:0005524">
    <property type="term" value="F:ATP binding"/>
    <property type="evidence" value="ECO:0007669"/>
    <property type="project" value="UniProtKB-UniRule"/>
</dbReference>
<keyword evidence="1" id="KW-0067">ATP-binding</keyword>
<protein>
    <recommendedName>
        <fullName evidence="2">ATP-grasp domain-containing protein</fullName>
    </recommendedName>
</protein>
<dbReference type="Gene3D" id="3.30.470.20">
    <property type="entry name" value="ATP-grasp fold, B domain"/>
    <property type="match status" value="1"/>
</dbReference>
<dbReference type="PROSITE" id="PS50975">
    <property type="entry name" value="ATP_GRASP"/>
    <property type="match status" value="1"/>
</dbReference>
<dbReference type="InterPro" id="IPR011761">
    <property type="entry name" value="ATP-grasp"/>
</dbReference>
<dbReference type="EMBL" id="CP016808">
    <property type="protein sequence ID" value="ANY66251.1"/>
    <property type="molecule type" value="Genomic_DNA"/>
</dbReference>
<organism evidence="3">
    <name type="scientific">Paenibacillus sp. BIHB 4019</name>
    <dbReference type="NCBI Taxonomy" id="1870819"/>
    <lineage>
        <taxon>Bacteria</taxon>
        <taxon>Bacillati</taxon>
        <taxon>Bacillota</taxon>
        <taxon>Bacilli</taxon>
        <taxon>Bacillales</taxon>
        <taxon>Paenibacillaceae</taxon>
        <taxon>Paenibacillus</taxon>
    </lineage>
</organism>
<gene>
    <name evidence="3" type="ORF">BBD42_07060</name>
</gene>
<evidence type="ECO:0000256" key="1">
    <source>
        <dbReference type="PROSITE-ProRule" id="PRU00409"/>
    </source>
</evidence>
<name>A0A1B2DEV6_9BACL</name>
<dbReference type="AlphaFoldDB" id="A0A1B2DEV6"/>
<dbReference type="InterPro" id="IPR026838">
    <property type="entry name" value="YheC/D"/>
</dbReference>
<evidence type="ECO:0000259" key="2">
    <source>
        <dbReference type="PROSITE" id="PS50975"/>
    </source>
</evidence>
<keyword evidence="1" id="KW-0547">Nucleotide-binding</keyword>
<evidence type="ECO:0000313" key="3">
    <source>
        <dbReference type="EMBL" id="ANY66251.1"/>
    </source>
</evidence>
<reference evidence="3" key="1">
    <citation type="submission" date="2016-08" db="EMBL/GenBank/DDBJ databases">
        <title>Complete Genome Seqeunce of Paenibacillus sp. BIHB 4019 from tea rhizoplane.</title>
        <authorList>
            <person name="Thakur R."/>
            <person name="Swarnkar M.K."/>
            <person name="Gulati A."/>
        </authorList>
    </citation>
    <scope>NUCLEOTIDE SEQUENCE [LARGE SCALE GENOMIC DNA]</scope>
    <source>
        <strain evidence="3">BIHB4019</strain>
    </source>
</reference>
<dbReference type="RefSeq" id="WP_099517621.1">
    <property type="nucleotide sequence ID" value="NZ_CP016808.1"/>
</dbReference>
<feature type="domain" description="ATP-grasp" evidence="2">
    <location>
        <begin position="105"/>
        <end position="340"/>
    </location>
</feature>
<proteinExistence type="predicted"/>
<dbReference type="Pfam" id="PF14398">
    <property type="entry name" value="ATPgrasp_YheCD"/>
    <property type="match status" value="1"/>
</dbReference>
<accession>A0A1B2DEV6</accession>
<dbReference type="SUPFAM" id="SSF56059">
    <property type="entry name" value="Glutathione synthetase ATP-binding domain-like"/>
    <property type="match status" value="1"/>
</dbReference>